<name>A0A841PIF2_9HYPH</name>
<evidence type="ECO:0000256" key="1">
    <source>
        <dbReference type="SAM" id="MobiDB-lite"/>
    </source>
</evidence>
<dbReference type="EMBL" id="JACHEF010000009">
    <property type="protein sequence ID" value="MBB6413751.1"/>
    <property type="molecule type" value="Genomic_DNA"/>
</dbReference>
<evidence type="ECO:0000259" key="2">
    <source>
        <dbReference type="Pfam" id="PF13610"/>
    </source>
</evidence>
<evidence type="ECO:0000313" key="3">
    <source>
        <dbReference type="EMBL" id="MBB6413751.1"/>
    </source>
</evidence>
<proteinExistence type="predicted"/>
<evidence type="ECO:0000313" key="4">
    <source>
        <dbReference type="Proteomes" id="UP000556329"/>
    </source>
</evidence>
<feature type="domain" description="DDE" evidence="2">
    <location>
        <begin position="2"/>
        <end position="69"/>
    </location>
</feature>
<dbReference type="Proteomes" id="UP000556329">
    <property type="component" value="Unassembled WGS sequence"/>
</dbReference>
<organism evidence="3 4">
    <name type="scientific">Mesorhizobium sangaii</name>
    <dbReference type="NCBI Taxonomy" id="505389"/>
    <lineage>
        <taxon>Bacteria</taxon>
        <taxon>Pseudomonadati</taxon>
        <taxon>Pseudomonadota</taxon>
        <taxon>Alphaproteobacteria</taxon>
        <taxon>Hyphomicrobiales</taxon>
        <taxon>Phyllobacteriaceae</taxon>
        <taxon>Mesorhizobium</taxon>
    </lineage>
</organism>
<sequence>MYLYRAIDSLGDTVEFYFSENRDLVAAKRFLRKALARHGQPERIVIDGSQTNHEAILSCDAESRLRQRSRRPLKPIRIRTIVVRLSHFPRLCHGDSASPRAAGNGRFMPVRQDGADRRAPGRGLLSRGKLHHGSGNREVRPGEWTAAMMRSGDRWHDPG</sequence>
<keyword evidence="4" id="KW-1185">Reference proteome</keyword>
<protein>
    <recommendedName>
        <fullName evidence="2">DDE domain-containing protein</fullName>
    </recommendedName>
</protein>
<comment type="caution">
    <text evidence="3">The sequence shown here is derived from an EMBL/GenBank/DDBJ whole genome shotgun (WGS) entry which is preliminary data.</text>
</comment>
<accession>A0A841PIF2</accession>
<reference evidence="3 4" key="1">
    <citation type="submission" date="2020-08" db="EMBL/GenBank/DDBJ databases">
        <title>Genomic Encyclopedia of Type Strains, Phase IV (KMG-IV): sequencing the most valuable type-strain genomes for metagenomic binning, comparative biology and taxonomic classification.</title>
        <authorList>
            <person name="Goeker M."/>
        </authorList>
    </citation>
    <scope>NUCLEOTIDE SEQUENCE [LARGE SCALE GENOMIC DNA]</scope>
    <source>
        <strain evidence="3 4">DSM 100039</strain>
    </source>
</reference>
<dbReference type="InterPro" id="IPR032874">
    <property type="entry name" value="DDE_dom"/>
</dbReference>
<dbReference type="AlphaFoldDB" id="A0A841PIF2"/>
<dbReference type="Pfam" id="PF13610">
    <property type="entry name" value="DDE_Tnp_IS240"/>
    <property type="match status" value="1"/>
</dbReference>
<feature type="region of interest" description="Disordered" evidence="1">
    <location>
        <begin position="96"/>
        <end position="144"/>
    </location>
</feature>
<gene>
    <name evidence="3" type="ORF">HNQ71_006460</name>
</gene>